<dbReference type="PRINTS" id="PR00625">
    <property type="entry name" value="JDOMAIN"/>
</dbReference>
<reference evidence="9 10" key="1">
    <citation type="submission" date="2021-06" db="EMBL/GenBank/DDBJ databases">
        <title>Caerostris darwini draft genome.</title>
        <authorList>
            <person name="Kono N."/>
            <person name="Arakawa K."/>
        </authorList>
    </citation>
    <scope>NUCLEOTIDE SEQUENCE [LARGE SCALE GENOMIC DNA]</scope>
</reference>
<sequence length="363" mass="42013">MAKKSLFVTYLLWLFGGFFGLHHLYLGRDYQALVWWMFAGGYFGLGLIRDLWRIPEYVKDANEESSYMEELAEKMRKFPKPTAGTVRYFGLVTVSDAFGYLLVGAIPREIVPEMFISTISALFVPLAVASGVYLIGNIGRHEGSFTSALIGAYFTSPIYFLYDAPICLTSLASVHYFNSTKKWRRTPKPQVSLSRRLAFLSFCGVIYLSLWSSWLYFNCTVSIQGQEPVKCRDAAKHFFKSPLWREFVFVMKEIWRTLLENGWREVWNAFVEALDPVGQRNALKVLGLNDSPTEQEITARYRKLSREWHPDKHKDPEQKQLAQEKFIEIQQAYEILSKIKSVRVAQNVRNPNAEEYSPYHEDL</sequence>
<keyword evidence="5 7" id="KW-1133">Transmembrane helix</keyword>
<evidence type="ECO:0000256" key="4">
    <source>
        <dbReference type="ARBA" id="ARBA00022692"/>
    </source>
</evidence>
<evidence type="ECO:0000313" key="9">
    <source>
        <dbReference type="EMBL" id="GIY12054.1"/>
    </source>
</evidence>
<protein>
    <recommendedName>
        <fullName evidence="3">DnaJ homolog subfamily C member 22</fullName>
    </recommendedName>
</protein>
<feature type="transmembrane region" description="Helical" evidence="7">
    <location>
        <begin position="6"/>
        <end position="26"/>
    </location>
</feature>
<dbReference type="InterPro" id="IPR001623">
    <property type="entry name" value="DnaJ_domain"/>
</dbReference>
<dbReference type="PROSITE" id="PS50076">
    <property type="entry name" value="DNAJ_2"/>
    <property type="match status" value="1"/>
</dbReference>
<dbReference type="SMART" id="SM00271">
    <property type="entry name" value="DnaJ"/>
    <property type="match status" value="1"/>
</dbReference>
<dbReference type="PANTHER" id="PTHR44733">
    <property type="entry name" value="DNAJ HOMOLOG SUBFAMILY C MEMBER 22"/>
    <property type="match status" value="1"/>
</dbReference>
<evidence type="ECO:0000256" key="7">
    <source>
        <dbReference type="SAM" id="Phobius"/>
    </source>
</evidence>
<dbReference type="GO" id="GO:0016020">
    <property type="term" value="C:membrane"/>
    <property type="evidence" value="ECO:0007669"/>
    <property type="project" value="UniProtKB-SubCell"/>
</dbReference>
<dbReference type="Pfam" id="PF05154">
    <property type="entry name" value="TM2"/>
    <property type="match status" value="1"/>
</dbReference>
<evidence type="ECO:0000256" key="2">
    <source>
        <dbReference type="ARBA" id="ARBA00004141"/>
    </source>
</evidence>
<keyword evidence="4 7" id="KW-0812">Transmembrane</keyword>
<evidence type="ECO:0000256" key="6">
    <source>
        <dbReference type="ARBA" id="ARBA00023136"/>
    </source>
</evidence>
<evidence type="ECO:0000313" key="10">
    <source>
        <dbReference type="Proteomes" id="UP001054837"/>
    </source>
</evidence>
<dbReference type="InterPro" id="IPR036869">
    <property type="entry name" value="J_dom_sf"/>
</dbReference>
<dbReference type="Proteomes" id="UP001054837">
    <property type="component" value="Unassembled WGS sequence"/>
</dbReference>
<feature type="domain" description="J" evidence="8">
    <location>
        <begin position="281"/>
        <end position="360"/>
    </location>
</feature>
<feature type="transmembrane region" description="Helical" evidence="7">
    <location>
        <begin position="85"/>
        <end position="103"/>
    </location>
</feature>
<evidence type="ECO:0000256" key="1">
    <source>
        <dbReference type="ARBA" id="ARBA00002080"/>
    </source>
</evidence>
<dbReference type="PANTHER" id="PTHR44733:SF1">
    <property type="entry name" value="DNAJ HOMOLOG SUBFAMILY C MEMBER 22"/>
    <property type="match status" value="1"/>
</dbReference>
<dbReference type="SUPFAM" id="SSF46565">
    <property type="entry name" value="Chaperone J-domain"/>
    <property type="match status" value="1"/>
</dbReference>
<feature type="transmembrane region" description="Helical" evidence="7">
    <location>
        <begin position="33"/>
        <end position="52"/>
    </location>
</feature>
<feature type="transmembrane region" description="Helical" evidence="7">
    <location>
        <begin position="115"/>
        <end position="136"/>
    </location>
</feature>
<keyword evidence="6 7" id="KW-0472">Membrane</keyword>
<evidence type="ECO:0000259" key="8">
    <source>
        <dbReference type="PROSITE" id="PS50076"/>
    </source>
</evidence>
<dbReference type="AlphaFoldDB" id="A0AAV4QUU4"/>
<dbReference type="Gene3D" id="1.10.287.110">
    <property type="entry name" value="DnaJ domain"/>
    <property type="match status" value="1"/>
</dbReference>
<feature type="transmembrane region" description="Helical" evidence="7">
    <location>
        <begin position="156"/>
        <end position="177"/>
    </location>
</feature>
<proteinExistence type="predicted"/>
<dbReference type="EMBL" id="BPLQ01004987">
    <property type="protein sequence ID" value="GIY12054.1"/>
    <property type="molecule type" value="Genomic_DNA"/>
</dbReference>
<gene>
    <name evidence="9" type="primary">dnajc22</name>
    <name evidence="9" type="ORF">CDAR_449741</name>
</gene>
<organism evidence="9 10">
    <name type="scientific">Caerostris darwini</name>
    <dbReference type="NCBI Taxonomy" id="1538125"/>
    <lineage>
        <taxon>Eukaryota</taxon>
        <taxon>Metazoa</taxon>
        <taxon>Ecdysozoa</taxon>
        <taxon>Arthropoda</taxon>
        <taxon>Chelicerata</taxon>
        <taxon>Arachnida</taxon>
        <taxon>Araneae</taxon>
        <taxon>Araneomorphae</taxon>
        <taxon>Entelegynae</taxon>
        <taxon>Araneoidea</taxon>
        <taxon>Araneidae</taxon>
        <taxon>Caerostris</taxon>
    </lineage>
</organism>
<accession>A0AAV4QUU4</accession>
<feature type="transmembrane region" description="Helical" evidence="7">
    <location>
        <begin position="197"/>
        <end position="217"/>
    </location>
</feature>
<dbReference type="Pfam" id="PF00226">
    <property type="entry name" value="DnaJ"/>
    <property type="match status" value="1"/>
</dbReference>
<name>A0AAV4QUU4_9ARAC</name>
<comment type="caution">
    <text evidence="9">The sequence shown here is derived from an EMBL/GenBank/DDBJ whole genome shotgun (WGS) entry which is preliminary data.</text>
</comment>
<dbReference type="InterPro" id="IPR007829">
    <property type="entry name" value="TM2"/>
</dbReference>
<comment type="function">
    <text evidence="1">May function as a co-chaperone.</text>
</comment>
<keyword evidence="10" id="KW-1185">Reference proteome</keyword>
<dbReference type="CDD" id="cd06257">
    <property type="entry name" value="DnaJ"/>
    <property type="match status" value="1"/>
</dbReference>
<evidence type="ECO:0000256" key="3">
    <source>
        <dbReference type="ARBA" id="ARBA00020945"/>
    </source>
</evidence>
<evidence type="ECO:0000256" key="5">
    <source>
        <dbReference type="ARBA" id="ARBA00022989"/>
    </source>
</evidence>
<comment type="subcellular location">
    <subcellularLocation>
        <location evidence="2">Membrane</location>
        <topology evidence="2">Multi-pass membrane protein</topology>
    </subcellularLocation>
</comment>